<comment type="caution">
    <text evidence="1">The sequence shown here is derived from an EMBL/GenBank/DDBJ whole genome shotgun (WGS) entry which is preliminary data.</text>
</comment>
<accession>A0AAE8SQ88</accession>
<keyword evidence="2" id="KW-1185">Reference proteome</keyword>
<evidence type="ECO:0000313" key="2">
    <source>
        <dbReference type="Proteomes" id="UP001187734"/>
    </source>
</evidence>
<dbReference type="EMBL" id="ONZP01001109">
    <property type="protein sequence ID" value="SPJ93242.1"/>
    <property type="molecule type" value="Genomic_DNA"/>
</dbReference>
<gene>
    <name evidence="1" type="ORF">FTOL_13848</name>
</gene>
<dbReference type="AlphaFoldDB" id="A0AAE8SQ88"/>
<sequence length="169" mass="19169">MLKRHEAATYTCLIEAERSSLHSISQKYDKLALKLEELVADREVFAFWSSALTKRNKCTSSAAKSRGKLMANFREYVLEKSISDLNRLLTQILTALYDDTHHINAIATGMLSSLFDSKSIGTIEHKSYSPRPILDQSLGIHYSLAYRKQSGGEYKRLDLALFFVLLYLG</sequence>
<organism evidence="1 2">
    <name type="scientific">Fusarium torulosum</name>
    <dbReference type="NCBI Taxonomy" id="33205"/>
    <lineage>
        <taxon>Eukaryota</taxon>
        <taxon>Fungi</taxon>
        <taxon>Dikarya</taxon>
        <taxon>Ascomycota</taxon>
        <taxon>Pezizomycotina</taxon>
        <taxon>Sordariomycetes</taxon>
        <taxon>Hypocreomycetidae</taxon>
        <taxon>Hypocreales</taxon>
        <taxon>Nectriaceae</taxon>
        <taxon>Fusarium</taxon>
    </lineage>
</organism>
<name>A0AAE8SQ88_9HYPO</name>
<evidence type="ECO:0000313" key="1">
    <source>
        <dbReference type="EMBL" id="SPJ93242.1"/>
    </source>
</evidence>
<dbReference type="Proteomes" id="UP001187734">
    <property type="component" value="Unassembled WGS sequence"/>
</dbReference>
<protein>
    <submittedName>
        <fullName evidence="1">Uncharacterized protein</fullName>
    </submittedName>
</protein>
<reference evidence="1" key="1">
    <citation type="submission" date="2018-03" db="EMBL/GenBank/DDBJ databases">
        <authorList>
            <person name="Guldener U."/>
        </authorList>
    </citation>
    <scope>NUCLEOTIDE SEQUENCE</scope>
</reference>
<proteinExistence type="predicted"/>